<dbReference type="AlphaFoldDB" id="A0A1G7U4R0"/>
<feature type="region of interest" description="Disordered" evidence="1">
    <location>
        <begin position="26"/>
        <end position="52"/>
    </location>
</feature>
<dbReference type="Pfam" id="PF25930">
    <property type="entry name" value="DUF7975"/>
    <property type="match status" value="1"/>
</dbReference>
<evidence type="ECO:0000313" key="3">
    <source>
        <dbReference type="EMBL" id="SDG42378.1"/>
    </source>
</evidence>
<keyword evidence="4" id="KW-1185">Reference proteome</keyword>
<evidence type="ECO:0000313" key="4">
    <source>
        <dbReference type="Proteomes" id="UP000199076"/>
    </source>
</evidence>
<feature type="domain" description="DUF7975" evidence="2">
    <location>
        <begin position="1"/>
        <end position="142"/>
    </location>
</feature>
<sequence>MTRFDADTPAERRELFANAVAAHRERGSPFITIEPEPTPAEAAADEEDLPEDAPEHTIPWIQLAEDTVNLDCTDAELERLTNLLDEYPEFRIDELTSPDDAQGTNVRITARADPDRLGGFFDRVFRSVYGRDEDYRAWVVEI</sequence>
<dbReference type="EMBL" id="FNBK01000038">
    <property type="protein sequence ID" value="SDG42378.1"/>
    <property type="molecule type" value="Genomic_DNA"/>
</dbReference>
<organism evidence="3 4">
    <name type="scientific">Halorientalis regularis</name>
    <dbReference type="NCBI Taxonomy" id="660518"/>
    <lineage>
        <taxon>Archaea</taxon>
        <taxon>Methanobacteriati</taxon>
        <taxon>Methanobacteriota</taxon>
        <taxon>Stenosarchaea group</taxon>
        <taxon>Halobacteria</taxon>
        <taxon>Halobacteriales</taxon>
        <taxon>Haloarculaceae</taxon>
        <taxon>Halorientalis</taxon>
    </lineage>
</organism>
<dbReference type="InterPro" id="IPR058281">
    <property type="entry name" value="DUF7975"/>
</dbReference>
<dbReference type="RefSeq" id="WP_092695785.1">
    <property type="nucleotide sequence ID" value="NZ_FNBK01000038.1"/>
</dbReference>
<feature type="compositionally biased region" description="Acidic residues" evidence="1">
    <location>
        <begin position="43"/>
        <end position="52"/>
    </location>
</feature>
<proteinExistence type="predicted"/>
<evidence type="ECO:0000259" key="2">
    <source>
        <dbReference type="Pfam" id="PF25930"/>
    </source>
</evidence>
<reference evidence="4" key="1">
    <citation type="submission" date="2016-10" db="EMBL/GenBank/DDBJ databases">
        <authorList>
            <person name="Varghese N."/>
            <person name="Submissions S."/>
        </authorList>
    </citation>
    <scope>NUCLEOTIDE SEQUENCE [LARGE SCALE GENOMIC DNA]</scope>
    <source>
        <strain evidence="4">IBRC-M 10760</strain>
    </source>
</reference>
<dbReference type="OrthoDB" id="193911at2157"/>
<evidence type="ECO:0000256" key="1">
    <source>
        <dbReference type="SAM" id="MobiDB-lite"/>
    </source>
</evidence>
<dbReference type="Proteomes" id="UP000199076">
    <property type="component" value="Unassembled WGS sequence"/>
</dbReference>
<gene>
    <name evidence="3" type="ORF">SAMN05216218_1388</name>
</gene>
<name>A0A1G7U4R0_9EURY</name>
<accession>A0A1G7U4R0</accession>
<protein>
    <recommendedName>
        <fullName evidence="2">DUF7975 domain-containing protein</fullName>
    </recommendedName>
</protein>